<keyword evidence="13" id="KW-1185">Reference proteome</keyword>
<reference evidence="12 13" key="1">
    <citation type="submission" date="2019-11" db="EMBL/GenBank/DDBJ databases">
        <authorList>
            <person name="Dong K."/>
        </authorList>
    </citation>
    <scope>NUCLEOTIDE SEQUENCE [LARGE SCALE GENOMIC DNA]</scope>
    <source>
        <strain evidence="12 13">NBRC 112902</strain>
    </source>
</reference>
<dbReference type="PANTHER" id="PTHR42771">
    <property type="entry name" value="IRON(3+)-HYDROXAMATE IMPORT ATP-BINDING PROTEIN FHUC"/>
    <property type="match status" value="1"/>
</dbReference>
<comment type="subcellular location">
    <subcellularLocation>
        <location evidence="1">Cell membrane</location>
        <topology evidence="1">Peripheral membrane protein</topology>
    </subcellularLocation>
</comment>
<evidence type="ECO:0000256" key="1">
    <source>
        <dbReference type="ARBA" id="ARBA00004202"/>
    </source>
</evidence>
<evidence type="ECO:0000256" key="3">
    <source>
        <dbReference type="ARBA" id="ARBA00022448"/>
    </source>
</evidence>
<proteinExistence type="inferred from homology"/>
<keyword evidence="8" id="KW-0408">Iron</keyword>
<keyword evidence="9" id="KW-0406">Ion transport</keyword>
<name>A0A844HKI2_9RHOB</name>
<keyword evidence="6" id="KW-0547">Nucleotide-binding</keyword>
<dbReference type="FunFam" id="3.40.50.300:FF:000134">
    <property type="entry name" value="Iron-enterobactin ABC transporter ATP-binding protein"/>
    <property type="match status" value="1"/>
</dbReference>
<dbReference type="GO" id="GO:0005524">
    <property type="term" value="F:ATP binding"/>
    <property type="evidence" value="ECO:0007669"/>
    <property type="project" value="UniProtKB-KW"/>
</dbReference>
<evidence type="ECO:0000256" key="5">
    <source>
        <dbReference type="ARBA" id="ARBA00022496"/>
    </source>
</evidence>
<dbReference type="InterPro" id="IPR003593">
    <property type="entry name" value="AAA+_ATPase"/>
</dbReference>
<dbReference type="PROSITE" id="PS00211">
    <property type="entry name" value="ABC_TRANSPORTER_1"/>
    <property type="match status" value="1"/>
</dbReference>
<evidence type="ECO:0000256" key="7">
    <source>
        <dbReference type="ARBA" id="ARBA00022840"/>
    </source>
</evidence>
<evidence type="ECO:0000259" key="11">
    <source>
        <dbReference type="PROSITE" id="PS50893"/>
    </source>
</evidence>
<comment type="caution">
    <text evidence="12">The sequence shown here is derived from an EMBL/GenBank/DDBJ whole genome shotgun (WGS) entry which is preliminary data.</text>
</comment>
<evidence type="ECO:0000256" key="9">
    <source>
        <dbReference type="ARBA" id="ARBA00023065"/>
    </source>
</evidence>
<dbReference type="SUPFAM" id="SSF52540">
    <property type="entry name" value="P-loop containing nucleoside triphosphate hydrolases"/>
    <property type="match status" value="1"/>
</dbReference>
<accession>A0A844HKI2</accession>
<evidence type="ECO:0000256" key="10">
    <source>
        <dbReference type="ARBA" id="ARBA00023136"/>
    </source>
</evidence>
<evidence type="ECO:0000256" key="6">
    <source>
        <dbReference type="ARBA" id="ARBA00022741"/>
    </source>
</evidence>
<keyword evidence="3" id="KW-0813">Transport</keyword>
<dbReference type="GO" id="GO:0006826">
    <property type="term" value="P:iron ion transport"/>
    <property type="evidence" value="ECO:0007669"/>
    <property type="project" value="UniProtKB-KW"/>
</dbReference>
<dbReference type="EMBL" id="WMIG01000007">
    <property type="protein sequence ID" value="MTH60386.1"/>
    <property type="molecule type" value="Genomic_DNA"/>
</dbReference>
<dbReference type="PROSITE" id="PS50893">
    <property type="entry name" value="ABC_TRANSPORTER_2"/>
    <property type="match status" value="1"/>
</dbReference>
<evidence type="ECO:0000256" key="8">
    <source>
        <dbReference type="ARBA" id="ARBA00023004"/>
    </source>
</evidence>
<keyword evidence="10" id="KW-0472">Membrane</keyword>
<evidence type="ECO:0000256" key="2">
    <source>
        <dbReference type="ARBA" id="ARBA00005417"/>
    </source>
</evidence>
<dbReference type="AlphaFoldDB" id="A0A844HKI2"/>
<dbReference type="InterPro" id="IPR017871">
    <property type="entry name" value="ABC_transporter-like_CS"/>
</dbReference>
<keyword evidence="5" id="KW-0410">Iron transport</keyword>
<organism evidence="12 13">
    <name type="scientific">Paracoccus litorisediminis</name>
    <dbReference type="NCBI Taxonomy" id="2006130"/>
    <lineage>
        <taxon>Bacteria</taxon>
        <taxon>Pseudomonadati</taxon>
        <taxon>Pseudomonadota</taxon>
        <taxon>Alphaproteobacteria</taxon>
        <taxon>Rhodobacterales</taxon>
        <taxon>Paracoccaceae</taxon>
        <taxon>Paracoccus</taxon>
    </lineage>
</organism>
<dbReference type="GO" id="GO:0005886">
    <property type="term" value="C:plasma membrane"/>
    <property type="evidence" value="ECO:0007669"/>
    <property type="project" value="UniProtKB-SubCell"/>
</dbReference>
<protein>
    <submittedName>
        <fullName evidence="12">ATP-binding cassette domain-containing protein</fullName>
    </submittedName>
</protein>
<dbReference type="Pfam" id="PF00005">
    <property type="entry name" value="ABC_tran"/>
    <property type="match status" value="1"/>
</dbReference>
<dbReference type="GO" id="GO:0016887">
    <property type="term" value="F:ATP hydrolysis activity"/>
    <property type="evidence" value="ECO:0007669"/>
    <property type="project" value="InterPro"/>
</dbReference>
<dbReference type="Proteomes" id="UP000449846">
    <property type="component" value="Unassembled WGS sequence"/>
</dbReference>
<dbReference type="CDD" id="cd03214">
    <property type="entry name" value="ABC_Iron-Siderophores_B12_Hemin"/>
    <property type="match status" value="1"/>
</dbReference>
<comment type="similarity">
    <text evidence="2">Belongs to the ABC transporter superfamily.</text>
</comment>
<dbReference type="PANTHER" id="PTHR42771:SF2">
    <property type="entry name" value="IRON(3+)-HYDROXAMATE IMPORT ATP-BINDING PROTEIN FHUC"/>
    <property type="match status" value="1"/>
</dbReference>
<dbReference type="RefSeq" id="WP_155040326.1">
    <property type="nucleotide sequence ID" value="NZ_JBHGCD010000015.1"/>
</dbReference>
<evidence type="ECO:0000313" key="13">
    <source>
        <dbReference type="Proteomes" id="UP000449846"/>
    </source>
</evidence>
<keyword evidence="7 12" id="KW-0067">ATP-binding</keyword>
<dbReference type="InterPro" id="IPR051535">
    <property type="entry name" value="Siderophore_ABC-ATPase"/>
</dbReference>
<evidence type="ECO:0000256" key="4">
    <source>
        <dbReference type="ARBA" id="ARBA00022475"/>
    </source>
</evidence>
<gene>
    <name evidence="12" type="ORF">GL300_14310</name>
</gene>
<dbReference type="InterPro" id="IPR003439">
    <property type="entry name" value="ABC_transporter-like_ATP-bd"/>
</dbReference>
<dbReference type="InterPro" id="IPR027417">
    <property type="entry name" value="P-loop_NTPase"/>
</dbReference>
<sequence>MTAQHSLIAEDLAAGYGESLILDGLDLQVPSGQITAIVGANGCGKSTLLRTMSRLLQPSRGRVLLDGKSVHHRPTRELARTLGLLPQSPIAPEGITVADLVSRGRHPHHGLMTRWSRHDDQAVANALEVTKTADLAERAVDELSGGQRQRVWIAMALAQETELLLLDEPTTFLDVCHQVEVLDLLTDLNHSRGITIVMVLHDLNLAARYADCLVAMAKGRLHAHGRPEEVLTEENVLGVFGLHSRVIPDPVSGKPLILPIGRHRLKSAN</sequence>
<dbReference type="Gene3D" id="3.40.50.300">
    <property type="entry name" value="P-loop containing nucleotide triphosphate hydrolases"/>
    <property type="match status" value="1"/>
</dbReference>
<evidence type="ECO:0000313" key="12">
    <source>
        <dbReference type="EMBL" id="MTH60386.1"/>
    </source>
</evidence>
<keyword evidence="4" id="KW-1003">Cell membrane</keyword>
<dbReference type="OrthoDB" id="9805601at2"/>
<feature type="domain" description="ABC transporter" evidence="11">
    <location>
        <begin position="7"/>
        <end position="243"/>
    </location>
</feature>
<dbReference type="SMART" id="SM00382">
    <property type="entry name" value="AAA"/>
    <property type="match status" value="1"/>
</dbReference>